<gene>
    <name evidence="4" type="ORF">Poli38472_002294</name>
</gene>
<dbReference type="OrthoDB" id="7668193at2759"/>
<accession>A0A8K1CJ15</accession>
<evidence type="ECO:0000313" key="5">
    <source>
        <dbReference type="Proteomes" id="UP000794436"/>
    </source>
</evidence>
<evidence type="ECO:0000256" key="1">
    <source>
        <dbReference type="ARBA" id="ARBA00022574"/>
    </source>
</evidence>
<dbReference type="AlphaFoldDB" id="A0A8K1CJ15"/>
<dbReference type="InterPro" id="IPR015943">
    <property type="entry name" value="WD40/YVTN_repeat-like_dom_sf"/>
</dbReference>
<dbReference type="Gene3D" id="2.130.10.10">
    <property type="entry name" value="YVTN repeat-like/Quinoprotein amine dehydrogenase"/>
    <property type="match status" value="2"/>
</dbReference>
<comment type="caution">
    <text evidence="4">The sequence shown here is derived from an EMBL/GenBank/DDBJ whole genome shotgun (WGS) entry which is preliminary data.</text>
</comment>
<dbReference type="PROSITE" id="PS50294">
    <property type="entry name" value="WD_REPEATS_REGION"/>
    <property type="match status" value="2"/>
</dbReference>
<dbReference type="PANTHER" id="PTHR19854:SF1">
    <property type="entry name" value="GUANINE NUCLEOTIDE-BINDING PROTEIN SUBUNIT BETA-LIKE PROTEIN 1"/>
    <property type="match status" value="1"/>
</dbReference>
<evidence type="ECO:0000256" key="3">
    <source>
        <dbReference type="PROSITE-ProRule" id="PRU00221"/>
    </source>
</evidence>
<name>A0A8K1CJ15_PYTOL</name>
<proteinExistence type="predicted"/>
<dbReference type="InterPro" id="IPR001680">
    <property type="entry name" value="WD40_rpt"/>
</dbReference>
<evidence type="ECO:0008006" key="6">
    <source>
        <dbReference type="Google" id="ProtNLM"/>
    </source>
</evidence>
<protein>
    <recommendedName>
        <fullName evidence="6">Guanine nucleotide-binding protein subunit beta-like protein</fullName>
    </recommendedName>
</protein>
<dbReference type="SMART" id="SM00320">
    <property type="entry name" value="WD40"/>
    <property type="match status" value="4"/>
</dbReference>
<evidence type="ECO:0000256" key="2">
    <source>
        <dbReference type="ARBA" id="ARBA00022737"/>
    </source>
</evidence>
<organism evidence="4 5">
    <name type="scientific">Pythium oligandrum</name>
    <name type="common">Mycoparasitic fungus</name>
    <dbReference type="NCBI Taxonomy" id="41045"/>
    <lineage>
        <taxon>Eukaryota</taxon>
        <taxon>Sar</taxon>
        <taxon>Stramenopiles</taxon>
        <taxon>Oomycota</taxon>
        <taxon>Peronosporomycetes</taxon>
        <taxon>Pythiales</taxon>
        <taxon>Pythiaceae</taxon>
        <taxon>Pythium</taxon>
    </lineage>
</organism>
<dbReference type="SUPFAM" id="SSF50978">
    <property type="entry name" value="WD40 repeat-like"/>
    <property type="match status" value="1"/>
</dbReference>
<dbReference type="PANTHER" id="PTHR19854">
    <property type="entry name" value="TRANSDUCIN BETA-LIKE 3"/>
    <property type="match status" value="1"/>
</dbReference>
<evidence type="ECO:0000313" key="4">
    <source>
        <dbReference type="EMBL" id="TMW63353.1"/>
    </source>
</evidence>
<dbReference type="InterPro" id="IPR036322">
    <property type="entry name" value="WD40_repeat_dom_sf"/>
</dbReference>
<feature type="repeat" description="WD" evidence="3">
    <location>
        <begin position="14"/>
        <end position="54"/>
    </location>
</feature>
<reference evidence="4" key="1">
    <citation type="submission" date="2019-03" db="EMBL/GenBank/DDBJ databases">
        <title>Long read genome sequence of the mycoparasitic Pythium oligandrum ATCC 38472 isolated from sugarbeet rhizosphere.</title>
        <authorList>
            <person name="Gaulin E."/>
        </authorList>
    </citation>
    <scope>NUCLEOTIDE SEQUENCE</scope>
    <source>
        <strain evidence="4">ATCC 38472_TT</strain>
    </source>
</reference>
<dbReference type="PROSITE" id="PS50082">
    <property type="entry name" value="WD_REPEATS_2"/>
    <property type="match status" value="2"/>
</dbReference>
<dbReference type="Pfam" id="PF00400">
    <property type="entry name" value="WD40"/>
    <property type="match status" value="4"/>
</dbReference>
<keyword evidence="2" id="KW-0677">Repeat</keyword>
<keyword evidence="5" id="KW-1185">Reference proteome</keyword>
<feature type="repeat" description="WD" evidence="3">
    <location>
        <begin position="304"/>
        <end position="337"/>
    </location>
</feature>
<dbReference type="EMBL" id="SPLM01000072">
    <property type="protein sequence ID" value="TMW63353.1"/>
    <property type="molecule type" value="Genomic_DNA"/>
</dbReference>
<sequence length="350" mass="38188">MAHKTPAPEPIGVLRGHGAPVNAVSALSSTTVVSGGADGVVKLWSLRTRRESASIQAHSKAGILHVTRFNDGSRVITHGRDGYISLWDTGALGRKDAQPLMKWYCGSFTFTKAATMRWSEDDSQSEFASMIVSPSSEEKDIVLYDARQDSSKVAMKFQVDDTDKKHGMCMSLSLFEATTSSQDGARHPFIAVGWEGGQLSLLDPRAGGKVAVEAQVANTTEPLLAFDVTHDGRSAICGSAADDLSMVSMDLSSLTMEVKPFFKCNHGGISAIRLRSDERIFATAGWDHRVRIFHRRTLKPLAILKYHTESVFGVDFTPDNQWLLSASKDQKLALWSIYPPSEAKQKGKAT</sequence>
<keyword evidence="1 3" id="KW-0853">WD repeat</keyword>
<dbReference type="Proteomes" id="UP000794436">
    <property type="component" value="Unassembled WGS sequence"/>
</dbReference>